<evidence type="ECO:0000256" key="1">
    <source>
        <dbReference type="SAM" id="MobiDB-lite"/>
    </source>
</evidence>
<feature type="region of interest" description="Disordered" evidence="1">
    <location>
        <begin position="1"/>
        <end position="21"/>
    </location>
</feature>
<reference evidence="3" key="1">
    <citation type="submission" date="2019-06" db="EMBL/GenBank/DDBJ databases">
        <authorList>
            <person name="Broberg M."/>
        </authorList>
    </citation>
    <scope>NUCLEOTIDE SEQUENCE [LARGE SCALE GENOMIC DNA]</scope>
</reference>
<sequence>MAAQDTATTDERDLIWNPPHGHDGGQLFKAVQNGNVNVSALNVYTHDGPGDHEVIKAIEVEWTNGQTHKYGHASGPSTSTTFHKSERITKFIIYGGDWVDAIYYESTRLPGGWKAGGSGGIPAEQDIGNGVFVGLWGNAGFDIDSLGGVFESSKDKADK</sequence>
<evidence type="ECO:0008006" key="4">
    <source>
        <dbReference type="Google" id="ProtNLM"/>
    </source>
</evidence>
<gene>
    <name evidence="2" type="ORF">CBYS24578_00016867</name>
</gene>
<dbReference type="SUPFAM" id="SSF51101">
    <property type="entry name" value="Mannose-binding lectins"/>
    <property type="match status" value="1"/>
</dbReference>
<name>A0A9N9Y7L3_9HYPO</name>
<comment type="caution">
    <text evidence="2">The sequence shown here is derived from an EMBL/GenBank/DDBJ whole genome shotgun (WGS) entry which is preliminary data.</text>
</comment>
<keyword evidence="3" id="KW-1185">Reference proteome</keyword>
<dbReference type="OrthoDB" id="2131701at2759"/>
<dbReference type="Proteomes" id="UP000754883">
    <property type="component" value="Unassembled WGS sequence"/>
</dbReference>
<dbReference type="Gene3D" id="2.100.10.30">
    <property type="entry name" value="Jacalin-like lectin domain"/>
    <property type="match status" value="1"/>
</dbReference>
<evidence type="ECO:0000313" key="3">
    <source>
        <dbReference type="Proteomes" id="UP000754883"/>
    </source>
</evidence>
<dbReference type="EMBL" id="CABFNO020001508">
    <property type="protein sequence ID" value="CAG9993010.1"/>
    <property type="molecule type" value="Genomic_DNA"/>
</dbReference>
<protein>
    <recommendedName>
        <fullName evidence="4">Mannose-binding lectin</fullName>
    </recommendedName>
</protein>
<proteinExistence type="predicted"/>
<reference evidence="2 3" key="2">
    <citation type="submission" date="2021-10" db="EMBL/GenBank/DDBJ databases">
        <authorList>
            <person name="Piombo E."/>
        </authorList>
    </citation>
    <scope>NUCLEOTIDE SEQUENCE [LARGE SCALE GENOMIC DNA]</scope>
</reference>
<dbReference type="InterPro" id="IPR036404">
    <property type="entry name" value="Jacalin-like_lectin_dom_sf"/>
</dbReference>
<dbReference type="AlphaFoldDB" id="A0A9N9Y7L3"/>
<evidence type="ECO:0000313" key="2">
    <source>
        <dbReference type="EMBL" id="CAG9993010.1"/>
    </source>
</evidence>
<organism evidence="2 3">
    <name type="scientific">Clonostachys byssicola</name>
    <dbReference type="NCBI Taxonomy" id="160290"/>
    <lineage>
        <taxon>Eukaryota</taxon>
        <taxon>Fungi</taxon>
        <taxon>Dikarya</taxon>
        <taxon>Ascomycota</taxon>
        <taxon>Pezizomycotina</taxon>
        <taxon>Sordariomycetes</taxon>
        <taxon>Hypocreomycetidae</taxon>
        <taxon>Hypocreales</taxon>
        <taxon>Bionectriaceae</taxon>
        <taxon>Clonostachys</taxon>
    </lineage>
</organism>
<accession>A0A9N9Y7L3</accession>